<sequence>MLVVCLPSRACAPLCAVLCSVGVYARAKQMLECRVAPLVERCDTCLWLLSALCWLVVNSGEVLPEFFSVGSGGGEVSSELCGAQFWCCCVSPWVEVHRLAACVLRHVACFSSVLVSAVGVRGGGVLPWCLAPCCALWRPPWRRSLPLCYLEVELVAPLVRVVFLMALFRCVFCLCVNCALEALVVIWCVALSAVVIGAGALCCVLLRADMVVALLKLLVLIVLLW</sequence>
<keyword evidence="3" id="KW-1185">Reference proteome</keyword>
<keyword evidence="1" id="KW-0472">Membrane</keyword>
<accession>A0A843U292</accession>
<evidence type="ECO:0000256" key="1">
    <source>
        <dbReference type="SAM" id="Phobius"/>
    </source>
</evidence>
<dbReference type="AlphaFoldDB" id="A0A843U292"/>
<protein>
    <submittedName>
        <fullName evidence="2">Uncharacterized protein</fullName>
    </submittedName>
</protein>
<feature type="transmembrane region" description="Helical" evidence="1">
    <location>
        <begin position="179"/>
        <end position="198"/>
    </location>
</feature>
<dbReference type="Proteomes" id="UP000652761">
    <property type="component" value="Unassembled WGS sequence"/>
</dbReference>
<comment type="caution">
    <text evidence="2">The sequence shown here is derived from an EMBL/GenBank/DDBJ whole genome shotgun (WGS) entry which is preliminary data.</text>
</comment>
<gene>
    <name evidence="2" type="ORF">Taro_008826</name>
</gene>
<dbReference type="EMBL" id="NMUH01000298">
    <property type="protein sequence ID" value="MQL76436.1"/>
    <property type="molecule type" value="Genomic_DNA"/>
</dbReference>
<evidence type="ECO:0000313" key="3">
    <source>
        <dbReference type="Proteomes" id="UP000652761"/>
    </source>
</evidence>
<organism evidence="2 3">
    <name type="scientific">Colocasia esculenta</name>
    <name type="common">Wild taro</name>
    <name type="synonym">Arum esculentum</name>
    <dbReference type="NCBI Taxonomy" id="4460"/>
    <lineage>
        <taxon>Eukaryota</taxon>
        <taxon>Viridiplantae</taxon>
        <taxon>Streptophyta</taxon>
        <taxon>Embryophyta</taxon>
        <taxon>Tracheophyta</taxon>
        <taxon>Spermatophyta</taxon>
        <taxon>Magnoliopsida</taxon>
        <taxon>Liliopsida</taxon>
        <taxon>Araceae</taxon>
        <taxon>Aroideae</taxon>
        <taxon>Colocasieae</taxon>
        <taxon>Colocasia</taxon>
    </lineage>
</organism>
<reference evidence="2" key="1">
    <citation type="submission" date="2017-07" db="EMBL/GenBank/DDBJ databases">
        <title>Taro Niue Genome Assembly and Annotation.</title>
        <authorList>
            <person name="Atibalentja N."/>
            <person name="Keating K."/>
            <person name="Fields C.J."/>
        </authorList>
    </citation>
    <scope>NUCLEOTIDE SEQUENCE</scope>
    <source>
        <strain evidence="2">Niue_2</strain>
        <tissue evidence="2">Leaf</tissue>
    </source>
</reference>
<keyword evidence="1" id="KW-0812">Transmembrane</keyword>
<name>A0A843U292_COLES</name>
<keyword evidence="1" id="KW-1133">Transmembrane helix</keyword>
<feature type="transmembrane region" description="Helical" evidence="1">
    <location>
        <begin position="154"/>
        <end position="172"/>
    </location>
</feature>
<proteinExistence type="predicted"/>
<evidence type="ECO:0000313" key="2">
    <source>
        <dbReference type="EMBL" id="MQL76436.1"/>
    </source>
</evidence>